<comment type="caution">
    <text evidence="1">The sequence shown here is derived from an EMBL/GenBank/DDBJ whole genome shotgun (WGS) entry which is preliminary data.</text>
</comment>
<organism evidence="1 2">
    <name type="scientific">Paenibacillus provencensis</name>
    <dbReference type="NCBI Taxonomy" id="441151"/>
    <lineage>
        <taxon>Bacteria</taxon>
        <taxon>Bacillati</taxon>
        <taxon>Bacillota</taxon>
        <taxon>Bacilli</taxon>
        <taxon>Bacillales</taxon>
        <taxon>Paenibacillaceae</taxon>
        <taxon>Paenibacillus</taxon>
    </lineage>
</organism>
<gene>
    <name evidence="1" type="ORF">ACFQ3J_24595</name>
</gene>
<evidence type="ECO:0000313" key="2">
    <source>
        <dbReference type="Proteomes" id="UP001597169"/>
    </source>
</evidence>
<protein>
    <submittedName>
        <fullName evidence="1">Uncharacterized protein</fullName>
    </submittedName>
</protein>
<sequence length="46" mass="5455">MKSCYEFELRKLIITYGIEFVSYMVEKLWNTPQNEQPSLKQLVGAE</sequence>
<keyword evidence="2" id="KW-1185">Reference proteome</keyword>
<evidence type="ECO:0000313" key="1">
    <source>
        <dbReference type="EMBL" id="MFD1131304.1"/>
    </source>
</evidence>
<accession>A0ABW3PVC2</accession>
<dbReference type="Proteomes" id="UP001597169">
    <property type="component" value="Unassembled WGS sequence"/>
</dbReference>
<dbReference type="EMBL" id="JBHTKX010000008">
    <property type="protein sequence ID" value="MFD1131304.1"/>
    <property type="molecule type" value="Genomic_DNA"/>
</dbReference>
<dbReference type="RefSeq" id="WP_170862569.1">
    <property type="nucleotide sequence ID" value="NZ_JBHTKX010000008.1"/>
</dbReference>
<proteinExistence type="predicted"/>
<name>A0ABW3PVC2_9BACL</name>
<reference evidence="2" key="1">
    <citation type="journal article" date="2019" name="Int. J. Syst. Evol. Microbiol.">
        <title>The Global Catalogue of Microorganisms (GCM) 10K type strain sequencing project: providing services to taxonomists for standard genome sequencing and annotation.</title>
        <authorList>
            <consortium name="The Broad Institute Genomics Platform"/>
            <consortium name="The Broad Institute Genome Sequencing Center for Infectious Disease"/>
            <person name="Wu L."/>
            <person name="Ma J."/>
        </authorList>
    </citation>
    <scope>NUCLEOTIDE SEQUENCE [LARGE SCALE GENOMIC DNA]</scope>
    <source>
        <strain evidence="2">CCUG 53519</strain>
    </source>
</reference>